<organism evidence="2 3">
    <name type="scientific">Parasponia andersonii</name>
    <name type="common">Sponia andersonii</name>
    <dbReference type="NCBI Taxonomy" id="3476"/>
    <lineage>
        <taxon>Eukaryota</taxon>
        <taxon>Viridiplantae</taxon>
        <taxon>Streptophyta</taxon>
        <taxon>Embryophyta</taxon>
        <taxon>Tracheophyta</taxon>
        <taxon>Spermatophyta</taxon>
        <taxon>Magnoliopsida</taxon>
        <taxon>eudicotyledons</taxon>
        <taxon>Gunneridae</taxon>
        <taxon>Pentapetalae</taxon>
        <taxon>rosids</taxon>
        <taxon>fabids</taxon>
        <taxon>Rosales</taxon>
        <taxon>Cannabaceae</taxon>
        <taxon>Parasponia</taxon>
    </lineage>
</organism>
<dbReference type="AlphaFoldDB" id="A0A2P5CTA2"/>
<reference evidence="3" key="1">
    <citation type="submission" date="2016-06" db="EMBL/GenBank/DDBJ databases">
        <title>Parallel loss of symbiosis genes in relatives of nitrogen-fixing non-legume Parasponia.</title>
        <authorList>
            <person name="Van Velzen R."/>
            <person name="Holmer R."/>
            <person name="Bu F."/>
            <person name="Rutten L."/>
            <person name="Van Zeijl A."/>
            <person name="Liu W."/>
            <person name="Santuari L."/>
            <person name="Cao Q."/>
            <person name="Sharma T."/>
            <person name="Shen D."/>
            <person name="Roswanjaya Y."/>
            <person name="Wardhani T."/>
            <person name="Kalhor M.S."/>
            <person name="Jansen J."/>
            <person name="Van den Hoogen J."/>
            <person name="Gungor B."/>
            <person name="Hartog M."/>
            <person name="Hontelez J."/>
            <person name="Verver J."/>
            <person name="Yang W.-C."/>
            <person name="Schijlen E."/>
            <person name="Repin R."/>
            <person name="Schilthuizen M."/>
            <person name="Schranz E."/>
            <person name="Heidstra R."/>
            <person name="Miyata K."/>
            <person name="Fedorova E."/>
            <person name="Kohlen W."/>
            <person name="Bisseling T."/>
            <person name="Smit S."/>
            <person name="Geurts R."/>
        </authorList>
    </citation>
    <scope>NUCLEOTIDE SEQUENCE [LARGE SCALE GENOMIC DNA]</scope>
    <source>
        <strain evidence="3">cv. WU1-14</strain>
    </source>
</reference>
<evidence type="ECO:0000313" key="3">
    <source>
        <dbReference type="Proteomes" id="UP000237105"/>
    </source>
</evidence>
<proteinExistence type="predicted"/>
<accession>A0A2P5CTA2</accession>
<dbReference type="OrthoDB" id="1194584at2759"/>
<evidence type="ECO:0000313" key="2">
    <source>
        <dbReference type="EMBL" id="PON64267.1"/>
    </source>
</evidence>
<dbReference type="EMBL" id="JXTB01000097">
    <property type="protein sequence ID" value="PON64267.1"/>
    <property type="molecule type" value="Genomic_DNA"/>
</dbReference>
<keyword evidence="3" id="KW-1185">Reference proteome</keyword>
<sequence>MGPKRSQMAAAIGVVLMASLLYLSRACHFPAIYNFRDSNSDTGASQRLLADFLLLMARLSLLNLPVAKGSHITGNLPKPGSFSKALYTLDGGQNDLHYGLMKLTRKHLKESTSNIINQFSLSIEVDFVLL</sequence>
<keyword evidence="1" id="KW-0732">Signal</keyword>
<dbReference type="Proteomes" id="UP000237105">
    <property type="component" value="Unassembled WGS sequence"/>
</dbReference>
<protein>
    <recommendedName>
        <fullName evidence="4">SGNH hydrolase-type esterase domain containing protein</fullName>
    </recommendedName>
</protein>
<feature type="chain" id="PRO_5015108294" description="SGNH hydrolase-type esterase domain containing protein" evidence="1">
    <location>
        <begin position="27"/>
        <end position="130"/>
    </location>
</feature>
<gene>
    <name evidence="2" type="ORF">PanWU01x14_125810</name>
</gene>
<feature type="signal peptide" evidence="1">
    <location>
        <begin position="1"/>
        <end position="26"/>
    </location>
</feature>
<name>A0A2P5CTA2_PARAD</name>
<evidence type="ECO:0008006" key="4">
    <source>
        <dbReference type="Google" id="ProtNLM"/>
    </source>
</evidence>
<evidence type="ECO:0000256" key="1">
    <source>
        <dbReference type="SAM" id="SignalP"/>
    </source>
</evidence>
<comment type="caution">
    <text evidence="2">The sequence shown here is derived from an EMBL/GenBank/DDBJ whole genome shotgun (WGS) entry which is preliminary data.</text>
</comment>